<feature type="signal peptide" evidence="1">
    <location>
        <begin position="1"/>
        <end position="19"/>
    </location>
</feature>
<dbReference type="PANTHER" id="PTHR14136">
    <property type="entry name" value="BTB_POZ DOMAIN-CONTAINING PROTEIN KCTD9"/>
    <property type="match status" value="1"/>
</dbReference>
<protein>
    <submittedName>
        <fullName evidence="2">Pentapeptide repeat-containing protein</fullName>
    </submittedName>
</protein>
<keyword evidence="1" id="KW-0732">Signal</keyword>
<dbReference type="STRING" id="34002.SAMN04489859_101645"/>
<evidence type="ECO:0000256" key="1">
    <source>
        <dbReference type="SAM" id="SignalP"/>
    </source>
</evidence>
<dbReference type="Pfam" id="PF00805">
    <property type="entry name" value="Pentapeptide"/>
    <property type="match status" value="2"/>
</dbReference>
<dbReference type="InterPro" id="IPR001646">
    <property type="entry name" value="5peptide_repeat"/>
</dbReference>
<evidence type="ECO:0000313" key="2">
    <source>
        <dbReference type="EMBL" id="SEN77501.1"/>
    </source>
</evidence>
<reference evidence="2 3" key="1">
    <citation type="submission" date="2016-10" db="EMBL/GenBank/DDBJ databases">
        <authorList>
            <person name="de Groot N.N."/>
        </authorList>
    </citation>
    <scope>NUCLEOTIDE SEQUENCE [LARGE SCALE GENOMIC DNA]</scope>
    <source>
        <strain evidence="2 3">DSM 8512</strain>
    </source>
</reference>
<name>A0A1H8JA56_9RHOB</name>
<dbReference type="RefSeq" id="WP_244519213.1">
    <property type="nucleotide sequence ID" value="NZ_CP067124.1"/>
</dbReference>
<feature type="chain" id="PRO_5011491631" evidence="1">
    <location>
        <begin position="20"/>
        <end position="211"/>
    </location>
</feature>
<dbReference type="EMBL" id="FODE01000016">
    <property type="protein sequence ID" value="SEN77501.1"/>
    <property type="molecule type" value="Genomic_DNA"/>
</dbReference>
<dbReference type="AlphaFoldDB" id="A0A1H8JA56"/>
<accession>A0A1H8JA56</accession>
<proteinExistence type="predicted"/>
<dbReference type="InterPro" id="IPR051082">
    <property type="entry name" value="Pentapeptide-BTB/POZ_domain"/>
</dbReference>
<evidence type="ECO:0000313" key="3">
    <source>
        <dbReference type="Proteomes" id="UP000199054"/>
    </source>
</evidence>
<dbReference type="PANTHER" id="PTHR14136:SF17">
    <property type="entry name" value="BTB_POZ DOMAIN-CONTAINING PROTEIN KCTD9"/>
    <property type="match status" value="1"/>
</dbReference>
<sequence>MLRHSIVLAACLAAPTAFAAMADDPMQIVPDTSYRIITDTDDRPEGPQTINGCELKPGASCPGVDLSHQDLSGMALDGMDLSGAKLVRANLHGAMLKGAVLSGADLRGADLSQAYMQGAVIRDADLTGADMDYSRMAGIDLSGSNLTAVSMEAVWASKGRFVGVTLIAANLAETKFYHADMADATLSDNNNRFTIWEGVHMENCTGCPVDW</sequence>
<gene>
    <name evidence="2" type="ORF">SAMN04489859_101645</name>
</gene>
<organism evidence="2 3">
    <name type="scientific">Paracoccus alcaliphilus</name>
    <dbReference type="NCBI Taxonomy" id="34002"/>
    <lineage>
        <taxon>Bacteria</taxon>
        <taxon>Pseudomonadati</taxon>
        <taxon>Pseudomonadota</taxon>
        <taxon>Alphaproteobacteria</taxon>
        <taxon>Rhodobacterales</taxon>
        <taxon>Paracoccaceae</taxon>
        <taxon>Paracoccus</taxon>
    </lineage>
</organism>
<dbReference type="Gene3D" id="2.160.20.80">
    <property type="entry name" value="E3 ubiquitin-protein ligase SopA"/>
    <property type="match status" value="1"/>
</dbReference>
<dbReference type="SUPFAM" id="SSF141571">
    <property type="entry name" value="Pentapeptide repeat-like"/>
    <property type="match status" value="1"/>
</dbReference>
<dbReference type="Proteomes" id="UP000199054">
    <property type="component" value="Unassembled WGS sequence"/>
</dbReference>
<keyword evidence="3" id="KW-1185">Reference proteome</keyword>